<keyword evidence="3" id="KW-1185">Reference proteome</keyword>
<dbReference type="Pfam" id="PF14518">
    <property type="entry name" value="Haem_oxygenas_2"/>
    <property type="match status" value="1"/>
</dbReference>
<dbReference type="SMART" id="SM01236">
    <property type="entry name" value="Haem_oxygenase_2"/>
    <property type="match status" value="1"/>
</dbReference>
<dbReference type="RefSeq" id="WP_131996125.1">
    <property type="nucleotide sequence ID" value="NZ_SMGK01000003.1"/>
</dbReference>
<protein>
    <submittedName>
        <fullName evidence="2">Pyrroloquinoline-quinone synthase</fullName>
    </submittedName>
</protein>
<reference evidence="2 3" key="1">
    <citation type="submission" date="2019-03" db="EMBL/GenBank/DDBJ databases">
        <title>Genomic Encyclopedia of Type Strains, Phase IV (KMG-IV): sequencing the most valuable type-strain genomes for metagenomic binning, comparative biology and taxonomic classification.</title>
        <authorList>
            <person name="Goeker M."/>
        </authorList>
    </citation>
    <scope>NUCLEOTIDE SEQUENCE [LARGE SCALE GENOMIC DNA]</scope>
    <source>
        <strain evidence="2 3">DSM 103428</strain>
    </source>
</reference>
<gene>
    <name evidence="2" type="ORF">C7378_2183</name>
</gene>
<dbReference type="Gene3D" id="1.20.910.10">
    <property type="entry name" value="Heme oxygenase-like"/>
    <property type="match status" value="1"/>
</dbReference>
<dbReference type="GO" id="GO:0016491">
    <property type="term" value="F:oxidoreductase activity"/>
    <property type="evidence" value="ECO:0007669"/>
    <property type="project" value="UniProtKB-KW"/>
</dbReference>
<dbReference type="InterPro" id="IPR039068">
    <property type="entry name" value="PqqC-like"/>
</dbReference>
<dbReference type="AlphaFoldDB" id="A0A4R1L3I0"/>
<dbReference type="InterPro" id="IPR027572">
    <property type="entry name" value="Fol-rel_CADD"/>
</dbReference>
<dbReference type="Proteomes" id="UP000295210">
    <property type="component" value="Unassembled WGS sequence"/>
</dbReference>
<dbReference type="PANTHER" id="PTHR40279:SF3">
    <property type="entry name" value="4-AMINOBENZOATE SYNTHASE"/>
    <property type="match status" value="1"/>
</dbReference>
<organism evidence="2 3">
    <name type="scientific">Acidipila rosea</name>
    <dbReference type="NCBI Taxonomy" id="768535"/>
    <lineage>
        <taxon>Bacteria</taxon>
        <taxon>Pseudomonadati</taxon>
        <taxon>Acidobacteriota</taxon>
        <taxon>Terriglobia</taxon>
        <taxon>Terriglobales</taxon>
        <taxon>Acidobacteriaceae</taxon>
        <taxon>Acidipila</taxon>
    </lineage>
</organism>
<evidence type="ECO:0000313" key="3">
    <source>
        <dbReference type="Proteomes" id="UP000295210"/>
    </source>
</evidence>
<evidence type="ECO:0000256" key="1">
    <source>
        <dbReference type="ARBA" id="ARBA00023002"/>
    </source>
</evidence>
<dbReference type="InterPro" id="IPR016084">
    <property type="entry name" value="Haem_Oase-like_multi-hlx"/>
</dbReference>
<keyword evidence="1" id="KW-0560">Oxidoreductase</keyword>
<dbReference type="NCBIfam" id="TIGR04305">
    <property type="entry name" value="fol_rel_CADD"/>
    <property type="match status" value="1"/>
</dbReference>
<accession>A0A4R1L3I0</accession>
<evidence type="ECO:0000313" key="2">
    <source>
        <dbReference type="EMBL" id="TCK72598.1"/>
    </source>
</evidence>
<name>A0A4R1L3I0_9BACT</name>
<dbReference type="EMBL" id="SMGK01000003">
    <property type="protein sequence ID" value="TCK72598.1"/>
    <property type="molecule type" value="Genomic_DNA"/>
</dbReference>
<dbReference type="SUPFAM" id="SSF48613">
    <property type="entry name" value="Heme oxygenase-like"/>
    <property type="match status" value="1"/>
</dbReference>
<sequence>MSAVRTIASLVDDIDQRIARQHLLSHPFYQAWSRGELSRAALSDYAAQYYHHVAAFPTYLSAVHAQTTDPLVRRQILSNLIDEEAGDPNHPELWLRFAESLGLDAASVQAGDMWPATKSLIERFRVCCSERGTTAGLAALYAYESQIPAVSEKKIDGLKQFYGFKDPADYQYFSVHIEADQEHAAVERQQLERIASEQDVAAVHQSAQEVLDGLYGLLSAVCERHSIQ</sequence>
<proteinExistence type="predicted"/>
<comment type="caution">
    <text evidence="2">The sequence shown here is derived from an EMBL/GenBank/DDBJ whole genome shotgun (WGS) entry which is preliminary data.</text>
</comment>
<dbReference type="OrthoDB" id="9800756at2"/>
<dbReference type="PANTHER" id="PTHR40279">
    <property type="entry name" value="PQQC-LIKE PROTEIN"/>
    <property type="match status" value="1"/>
</dbReference>